<keyword evidence="4" id="KW-1185">Reference proteome</keyword>
<dbReference type="Proteomes" id="UP000664480">
    <property type="component" value="Unassembled WGS sequence"/>
</dbReference>
<feature type="transmembrane region" description="Helical" evidence="1">
    <location>
        <begin position="66"/>
        <end position="84"/>
    </location>
</feature>
<feature type="domain" description="Signal transduction histidine kinase internal region" evidence="2">
    <location>
        <begin position="191"/>
        <end position="258"/>
    </location>
</feature>
<evidence type="ECO:0000313" key="3">
    <source>
        <dbReference type="EMBL" id="MBN7814196.1"/>
    </source>
</evidence>
<keyword evidence="1" id="KW-1133">Transmembrane helix</keyword>
<proteinExistence type="predicted"/>
<reference evidence="3 4" key="1">
    <citation type="submission" date="2021-03" db="EMBL/GenBank/DDBJ databases">
        <title>novel species isolated from a fishpond in China.</title>
        <authorList>
            <person name="Lu H."/>
            <person name="Cai Z."/>
        </authorList>
    </citation>
    <scope>NUCLEOTIDE SEQUENCE [LARGE SCALE GENOMIC DNA]</scope>
    <source>
        <strain evidence="3 4">YJ13C</strain>
    </source>
</reference>
<keyword evidence="1" id="KW-0472">Membrane</keyword>
<dbReference type="EMBL" id="JAFKCU010000001">
    <property type="protein sequence ID" value="MBN7814196.1"/>
    <property type="molecule type" value="Genomic_DNA"/>
</dbReference>
<dbReference type="PANTHER" id="PTHR34220:SF7">
    <property type="entry name" value="SENSOR HISTIDINE KINASE YPDA"/>
    <property type="match status" value="1"/>
</dbReference>
<feature type="transmembrane region" description="Helical" evidence="1">
    <location>
        <begin position="34"/>
        <end position="54"/>
    </location>
</feature>
<feature type="transmembrane region" description="Helical" evidence="1">
    <location>
        <begin position="96"/>
        <end position="114"/>
    </location>
</feature>
<accession>A0ABS3CCE5</accession>
<keyword evidence="1" id="KW-0812">Transmembrane</keyword>
<feature type="transmembrane region" description="Helical" evidence="1">
    <location>
        <begin position="126"/>
        <end position="148"/>
    </location>
</feature>
<keyword evidence="3" id="KW-0418">Kinase</keyword>
<keyword evidence="3" id="KW-0808">Transferase</keyword>
<dbReference type="RefSeq" id="WP_206584854.1">
    <property type="nucleotide sequence ID" value="NZ_JAFKCU010000001.1"/>
</dbReference>
<evidence type="ECO:0000313" key="4">
    <source>
        <dbReference type="Proteomes" id="UP000664480"/>
    </source>
</evidence>
<organism evidence="3 4">
    <name type="scientific">Algoriphagus pacificus</name>
    <dbReference type="NCBI Taxonomy" id="2811234"/>
    <lineage>
        <taxon>Bacteria</taxon>
        <taxon>Pseudomonadati</taxon>
        <taxon>Bacteroidota</taxon>
        <taxon>Cytophagia</taxon>
        <taxon>Cytophagales</taxon>
        <taxon>Cyclobacteriaceae</taxon>
        <taxon>Algoriphagus</taxon>
    </lineage>
</organism>
<gene>
    <name evidence="3" type="ORF">J0A69_02095</name>
</gene>
<sequence>METIAFHPPTEKKGISNISSGIKRIMGKVLEKPILLLFLLWALYFLLDFCVIILLKRPVNDPVIPLYNFIAGFLVIGFFLIDTLPGMDESRNKFKAVFLLVVVLFVFFSLKFTYLKGFHKIKPDSFEFLLLESLRIFQFLVFTAAFWISRKNFLLQQQKLRDEIQKKEILLDKEKIQIEKDRLWIEHRSIQISPHFVFNTLSFVSIKIAECSKESVEEFENLSSLIRYSFKSLEAPNFINEEIEAFQSYLICLEARFGTLSVIFEIEDFYSLSEYLFLPKLTILTLVENAFLHGDFRNPNLPILIRFFIRPSDKPNTFIFTALICNPILKGPSEIGSGFGSGTVLRILQHYFGDDFNYFISSDGQEYSILITIFYDTENQIMPNRR</sequence>
<name>A0ABS3CCE5_9BACT</name>
<evidence type="ECO:0000256" key="1">
    <source>
        <dbReference type="SAM" id="Phobius"/>
    </source>
</evidence>
<comment type="caution">
    <text evidence="3">The sequence shown here is derived from an EMBL/GenBank/DDBJ whole genome shotgun (WGS) entry which is preliminary data.</text>
</comment>
<dbReference type="InterPro" id="IPR050640">
    <property type="entry name" value="Bact_2-comp_sensor_kinase"/>
</dbReference>
<dbReference type="PANTHER" id="PTHR34220">
    <property type="entry name" value="SENSOR HISTIDINE KINASE YPDA"/>
    <property type="match status" value="1"/>
</dbReference>
<dbReference type="InterPro" id="IPR010559">
    <property type="entry name" value="Sig_transdc_His_kin_internal"/>
</dbReference>
<dbReference type="GO" id="GO:0016301">
    <property type="term" value="F:kinase activity"/>
    <property type="evidence" value="ECO:0007669"/>
    <property type="project" value="UniProtKB-KW"/>
</dbReference>
<protein>
    <submittedName>
        <fullName evidence="3">Histidine kinase</fullName>
    </submittedName>
</protein>
<dbReference type="Pfam" id="PF06580">
    <property type="entry name" value="His_kinase"/>
    <property type="match status" value="1"/>
</dbReference>
<evidence type="ECO:0000259" key="2">
    <source>
        <dbReference type="Pfam" id="PF06580"/>
    </source>
</evidence>